<keyword evidence="2" id="KW-1185">Reference proteome</keyword>
<sequence>MCSPKDEIHFDYAQILEEAYMHYSKDLITQDQLARIEKKCEDIIQKSNSSLEC</sequence>
<gene>
    <name evidence="1" type="ORF">NEF87_004574</name>
</gene>
<proteinExistence type="predicted"/>
<dbReference type="Proteomes" id="UP001208689">
    <property type="component" value="Chromosome"/>
</dbReference>
<organism evidence="1 2">
    <name type="scientific">Candidatus Lokiarchaeum ossiferum</name>
    <dbReference type="NCBI Taxonomy" id="2951803"/>
    <lineage>
        <taxon>Archaea</taxon>
        <taxon>Promethearchaeati</taxon>
        <taxon>Promethearchaeota</taxon>
        <taxon>Promethearchaeia</taxon>
        <taxon>Promethearchaeales</taxon>
        <taxon>Promethearchaeaceae</taxon>
        <taxon>Candidatus Lokiarchaeum</taxon>
    </lineage>
</organism>
<dbReference type="EMBL" id="CP104013">
    <property type="protein sequence ID" value="UYP48289.1"/>
    <property type="molecule type" value="Genomic_DNA"/>
</dbReference>
<protein>
    <submittedName>
        <fullName evidence="1">Uncharacterized protein</fullName>
    </submittedName>
</protein>
<name>A0ABY6I0E5_9ARCH</name>
<evidence type="ECO:0000313" key="1">
    <source>
        <dbReference type="EMBL" id="UYP48289.1"/>
    </source>
</evidence>
<accession>A0ABY6I0E5</accession>
<evidence type="ECO:0000313" key="2">
    <source>
        <dbReference type="Proteomes" id="UP001208689"/>
    </source>
</evidence>
<reference evidence="1" key="1">
    <citation type="submission" date="2022-09" db="EMBL/GenBank/DDBJ databases">
        <title>Actin cytoskeleton and complex cell architecture in an #Asgard archaeon.</title>
        <authorList>
            <person name="Ponce Toledo R.I."/>
            <person name="Schleper C."/>
            <person name="Rodrigues Oliveira T."/>
            <person name="Wollweber F."/>
            <person name="Xu J."/>
            <person name="Rittmann S."/>
            <person name="Klingl A."/>
            <person name="Pilhofer M."/>
        </authorList>
    </citation>
    <scope>NUCLEOTIDE SEQUENCE</scope>
    <source>
        <strain evidence="1">B-35</strain>
    </source>
</reference>